<dbReference type="AlphaFoldDB" id="A0A820NRH5"/>
<accession>A0A820NRH5</accession>
<dbReference type="Proteomes" id="UP000663844">
    <property type="component" value="Unassembled WGS sequence"/>
</dbReference>
<feature type="region of interest" description="Disordered" evidence="1">
    <location>
        <begin position="23"/>
        <end position="90"/>
    </location>
</feature>
<evidence type="ECO:0000256" key="1">
    <source>
        <dbReference type="SAM" id="MobiDB-lite"/>
    </source>
</evidence>
<feature type="non-terminal residue" evidence="2">
    <location>
        <position position="90"/>
    </location>
</feature>
<protein>
    <submittedName>
        <fullName evidence="2">Uncharacterized protein</fullName>
    </submittedName>
</protein>
<feature type="non-terminal residue" evidence="2">
    <location>
        <position position="1"/>
    </location>
</feature>
<feature type="compositionally biased region" description="Polar residues" evidence="1">
    <location>
        <begin position="29"/>
        <end position="46"/>
    </location>
</feature>
<reference evidence="2" key="1">
    <citation type="submission" date="2021-02" db="EMBL/GenBank/DDBJ databases">
        <authorList>
            <person name="Nowell W R."/>
        </authorList>
    </citation>
    <scope>NUCLEOTIDE SEQUENCE</scope>
</reference>
<comment type="caution">
    <text evidence="2">The sequence shown here is derived from an EMBL/GenBank/DDBJ whole genome shotgun (WGS) entry which is preliminary data.</text>
</comment>
<sequence>DLKTSTSPNLIQKLLFRQFSPKTRPYSMTIPSDNNASTSTISNDTLHNYAGGGRRITTPTASKNSWLSSSSSSNTSKQNNEIGENLLTPP</sequence>
<evidence type="ECO:0000313" key="2">
    <source>
        <dbReference type="EMBL" id="CAF4392510.1"/>
    </source>
</evidence>
<evidence type="ECO:0000313" key="3">
    <source>
        <dbReference type="Proteomes" id="UP000663844"/>
    </source>
</evidence>
<organism evidence="2 3">
    <name type="scientific">Adineta steineri</name>
    <dbReference type="NCBI Taxonomy" id="433720"/>
    <lineage>
        <taxon>Eukaryota</taxon>
        <taxon>Metazoa</taxon>
        <taxon>Spiralia</taxon>
        <taxon>Gnathifera</taxon>
        <taxon>Rotifera</taxon>
        <taxon>Eurotatoria</taxon>
        <taxon>Bdelloidea</taxon>
        <taxon>Adinetida</taxon>
        <taxon>Adinetidae</taxon>
        <taxon>Adineta</taxon>
    </lineage>
</organism>
<gene>
    <name evidence="2" type="ORF">OXD698_LOCUS50989</name>
</gene>
<proteinExistence type="predicted"/>
<dbReference type="EMBL" id="CAJOAZ010025362">
    <property type="protein sequence ID" value="CAF4392510.1"/>
    <property type="molecule type" value="Genomic_DNA"/>
</dbReference>
<feature type="compositionally biased region" description="Low complexity" evidence="1">
    <location>
        <begin position="62"/>
        <end position="80"/>
    </location>
</feature>
<name>A0A820NRH5_9BILA</name>